<protein>
    <submittedName>
        <fullName evidence="1">Uncharacterized protein</fullName>
    </submittedName>
</protein>
<sequence>MLWIGATVRLAVHCNISALNVVNGLLKREVTKFYVGRVVDKESLEERKKSKNNEK</sequence>
<dbReference type="KEGG" id="vg:24724617"/>
<evidence type="ECO:0000313" key="2">
    <source>
        <dbReference type="Proteomes" id="UP000030324"/>
    </source>
</evidence>
<dbReference type="Proteomes" id="UP000030324">
    <property type="component" value="Segment"/>
</dbReference>
<proteinExistence type="predicted"/>
<keyword evidence="2" id="KW-1185">Reference proteome</keyword>
<name>A0A0A0YPZ3_9CAUD</name>
<organism evidence="1 2">
    <name type="scientific">Escherichia phage Pollock</name>
    <dbReference type="NCBI Taxonomy" id="1540097"/>
    <lineage>
        <taxon>Viruses</taxon>
        <taxon>Duplodnaviria</taxon>
        <taxon>Heunggongvirae</taxon>
        <taxon>Uroviricota</taxon>
        <taxon>Caudoviricetes</taxon>
        <taxon>Schitoviridae</taxon>
        <taxon>Humphriesvirinae</taxon>
        <taxon>Pollockvirus</taxon>
        <taxon>Pollockvirus pollock</taxon>
    </lineage>
</organism>
<evidence type="ECO:0000313" key="1">
    <source>
        <dbReference type="EMBL" id="AIX12439.1"/>
    </source>
</evidence>
<gene>
    <name evidence="1" type="ORF">CPT_Pollock80</name>
</gene>
<dbReference type="RefSeq" id="YP_009152181.1">
    <property type="nucleotide sequence ID" value="NC_027381.1"/>
</dbReference>
<reference evidence="1 2" key="1">
    <citation type="journal article" date="2015" name="Genome Announc.">
        <title>Complete Genome Sequence of Enterotoxigenic Escherichia coli N4-Like Podophage Pollock.</title>
        <authorList>
            <person name="Patel R.S."/>
            <person name="Lessor L.E."/>
            <person name="Hernandez A.C."/>
            <person name="Kuty Everett G.F."/>
        </authorList>
    </citation>
    <scope>NUCLEOTIDE SEQUENCE [LARGE SCALE GENOMIC DNA]</scope>
</reference>
<dbReference type="GeneID" id="24724617"/>
<dbReference type="EMBL" id="KM236242">
    <property type="protein sequence ID" value="AIX12439.1"/>
    <property type="molecule type" value="Genomic_DNA"/>
</dbReference>
<accession>A0A0A0YPZ3</accession>